<dbReference type="Pfam" id="PF13520">
    <property type="entry name" value="AA_permease_2"/>
    <property type="match status" value="1"/>
</dbReference>
<evidence type="ECO:0000256" key="1">
    <source>
        <dbReference type="ARBA" id="ARBA00004141"/>
    </source>
</evidence>
<dbReference type="OrthoDB" id="10062876at2759"/>
<dbReference type="Gene3D" id="1.20.1740.10">
    <property type="entry name" value="Amino acid/polyamine transporter I"/>
    <property type="match status" value="1"/>
</dbReference>
<dbReference type="PANTHER" id="PTHR11785:SF528">
    <property type="entry name" value="AMINO ACID TRANSPORTER PROTEIN JHI-21"/>
    <property type="match status" value="1"/>
</dbReference>
<keyword evidence="3 5" id="KW-1133">Transmembrane helix</keyword>
<evidence type="ECO:0000313" key="6">
    <source>
        <dbReference type="EMBL" id="CAD5111507.1"/>
    </source>
</evidence>
<dbReference type="AlphaFoldDB" id="A0A7I8V7H7"/>
<evidence type="ECO:0000256" key="5">
    <source>
        <dbReference type="SAM" id="Phobius"/>
    </source>
</evidence>
<feature type="transmembrane region" description="Helical" evidence="5">
    <location>
        <begin position="254"/>
        <end position="275"/>
    </location>
</feature>
<evidence type="ECO:0000256" key="2">
    <source>
        <dbReference type="ARBA" id="ARBA00022692"/>
    </source>
</evidence>
<proteinExistence type="predicted"/>
<protein>
    <submittedName>
        <fullName evidence="6">DgyrCDS813</fullName>
    </submittedName>
</protein>
<organism evidence="6 7">
    <name type="scientific">Dimorphilus gyrociliatus</name>
    <dbReference type="NCBI Taxonomy" id="2664684"/>
    <lineage>
        <taxon>Eukaryota</taxon>
        <taxon>Metazoa</taxon>
        <taxon>Spiralia</taxon>
        <taxon>Lophotrochozoa</taxon>
        <taxon>Annelida</taxon>
        <taxon>Polychaeta</taxon>
        <taxon>Polychaeta incertae sedis</taxon>
        <taxon>Dinophilidae</taxon>
        <taxon>Dimorphilus</taxon>
    </lineage>
</organism>
<feature type="transmembrane region" description="Helical" evidence="5">
    <location>
        <begin position="176"/>
        <end position="197"/>
    </location>
</feature>
<keyword evidence="4 5" id="KW-0472">Membrane</keyword>
<keyword evidence="7" id="KW-1185">Reference proteome</keyword>
<dbReference type="EMBL" id="CAJFCJ010000001">
    <property type="protein sequence ID" value="CAD5111507.1"/>
    <property type="molecule type" value="Genomic_DNA"/>
</dbReference>
<dbReference type="Proteomes" id="UP000549394">
    <property type="component" value="Unassembled WGS sequence"/>
</dbReference>
<comment type="caution">
    <text evidence="6">The sequence shown here is derived from an EMBL/GenBank/DDBJ whole genome shotgun (WGS) entry which is preliminary data.</text>
</comment>
<accession>A0A7I8V7H7</accession>
<dbReference type="PIRSF" id="PIRSF006060">
    <property type="entry name" value="AA_transporter"/>
    <property type="match status" value="1"/>
</dbReference>
<dbReference type="GO" id="GO:0016020">
    <property type="term" value="C:membrane"/>
    <property type="evidence" value="ECO:0007669"/>
    <property type="project" value="UniProtKB-SubCell"/>
</dbReference>
<dbReference type="PANTHER" id="PTHR11785">
    <property type="entry name" value="AMINO ACID TRANSPORTER"/>
    <property type="match status" value="1"/>
</dbReference>
<evidence type="ECO:0000313" key="7">
    <source>
        <dbReference type="Proteomes" id="UP000549394"/>
    </source>
</evidence>
<keyword evidence="2 5" id="KW-0812">Transmembrane</keyword>
<evidence type="ECO:0000256" key="3">
    <source>
        <dbReference type="ARBA" id="ARBA00022989"/>
    </source>
</evidence>
<evidence type="ECO:0000256" key="4">
    <source>
        <dbReference type="ARBA" id="ARBA00023136"/>
    </source>
</evidence>
<gene>
    <name evidence="6" type="ORF">DGYR_LOCUS796</name>
</gene>
<dbReference type="InterPro" id="IPR050598">
    <property type="entry name" value="AminoAcid_Transporter"/>
</dbReference>
<comment type="subcellular location">
    <subcellularLocation>
        <location evidence="1">Membrane</location>
        <topology evidence="1">Multi-pass membrane protein</topology>
    </subcellularLocation>
</comment>
<dbReference type="GO" id="GO:0015179">
    <property type="term" value="F:L-amino acid transmembrane transporter activity"/>
    <property type="evidence" value="ECO:0007669"/>
    <property type="project" value="TreeGrafter"/>
</dbReference>
<sequence>MSDEIHNPRNNPVPREDDKVTLKKKVGFVSGTSLIVGAMIGSGIFISPKGVLNGAGSVGFTLICWLLSGLIALGGALCMTELGTIIPKNGAEYTYILVGIGEAPAFLSIWSLNLLLKPAGLAIIALTCSEYLLVLPFEDGCGEPPELNKKLLAAVILIVLAAINCYSVKLATRIQVIFTVAKLLAVFMIIIGGFVRLGQGYTDSLKSGFKGTTTNVGKIALGIYSGLWSYDGWNNLNYATGELKEPHKNLPRSIMLGIPLVIVCYVLMNISYFTVMSPSKLLNSPAVAVTWAEAVIRPVKWLIPIFVALSTFGSANGIMFGTSRCVYYYF</sequence>
<feature type="transmembrane region" description="Helical" evidence="5">
    <location>
        <begin position="301"/>
        <end position="321"/>
    </location>
</feature>
<feature type="transmembrane region" description="Helical" evidence="5">
    <location>
        <begin position="151"/>
        <end position="170"/>
    </location>
</feature>
<feature type="transmembrane region" description="Helical" evidence="5">
    <location>
        <begin position="26"/>
        <end position="46"/>
    </location>
</feature>
<feature type="transmembrane region" description="Helical" evidence="5">
    <location>
        <begin position="92"/>
        <end position="112"/>
    </location>
</feature>
<dbReference type="InterPro" id="IPR002293">
    <property type="entry name" value="AA/rel_permease1"/>
</dbReference>
<name>A0A7I8V7H7_9ANNE</name>
<reference evidence="6 7" key="1">
    <citation type="submission" date="2020-08" db="EMBL/GenBank/DDBJ databases">
        <authorList>
            <person name="Hejnol A."/>
        </authorList>
    </citation>
    <scope>NUCLEOTIDE SEQUENCE [LARGE SCALE GENOMIC DNA]</scope>
</reference>
<feature type="transmembrane region" description="Helical" evidence="5">
    <location>
        <begin position="58"/>
        <end position="80"/>
    </location>
</feature>